<dbReference type="Gene3D" id="3.90.25.10">
    <property type="entry name" value="UDP-galactose 4-epimerase, domain 1"/>
    <property type="match status" value="1"/>
</dbReference>
<keyword evidence="2" id="KW-0521">NADP</keyword>
<dbReference type="EMBL" id="MNAD01001491">
    <property type="protein sequence ID" value="OJT05093.1"/>
    <property type="molecule type" value="Genomic_DNA"/>
</dbReference>
<dbReference type="AlphaFoldDB" id="A0A1M2VC30"/>
<dbReference type="OrthoDB" id="300709at2759"/>
<dbReference type="PANTHER" id="PTHR42748:SF14">
    <property type="entry name" value="SNOAL-LIKE DOMAIN-CONTAINING PROTEIN"/>
    <property type="match status" value="1"/>
</dbReference>
<gene>
    <name evidence="4" type="ORF">TRAPUB_4158</name>
</gene>
<sequence>MSASKKIILVIGATGAQGIAVIDALLRPLTNGYPSPYTVRALTRDPQSQRAKDLASRGVEVVQVAVALQGVYGAFVNTDSFSIGEQRETFCGIRIFEIAKQLKTVRHYVWSGLDNVNKKTDYNPLYASAHYTGKARVSDWMRSQDSVVSDDNMSWSIISTAPYMDMLKTGMFGPLRVRPDGTHVFAIPLGEGHVPMIALSDLGFFVRYIFDNRDATSAQELEVASDVITWHELVATFTKVTGKKAEYLALSNEEWFALFNQEDIARPVAPDTTTSFKETFTRFWRAYHDDIITRDLAWIRRVHPGAHTVESWMRANAYTGAIGHDVLKNAQDGKGPRPNLERIAQL</sequence>
<evidence type="ECO:0000259" key="3">
    <source>
        <dbReference type="Pfam" id="PF05368"/>
    </source>
</evidence>
<dbReference type="Pfam" id="PF05368">
    <property type="entry name" value="NmrA"/>
    <property type="match status" value="1"/>
</dbReference>
<dbReference type="GO" id="GO:0005634">
    <property type="term" value="C:nucleus"/>
    <property type="evidence" value="ECO:0007669"/>
    <property type="project" value="TreeGrafter"/>
</dbReference>
<dbReference type="Gene3D" id="3.40.50.720">
    <property type="entry name" value="NAD(P)-binding Rossmann-like Domain"/>
    <property type="match status" value="1"/>
</dbReference>
<comment type="similarity">
    <text evidence="1">Belongs to the NmrA-type oxidoreductase family.</text>
</comment>
<dbReference type="InterPro" id="IPR008030">
    <property type="entry name" value="NmrA-like"/>
</dbReference>
<evidence type="ECO:0000313" key="4">
    <source>
        <dbReference type="EMBL" id="OJT05093.1"/>
    </source>
</evidence>
<feature type="domain" description="NmrA-like" evidence="3">
    <location>
        <begin position="5"/>
        <end position="257"/>
    </location>
</feature>
<accession>A0A1M2VC30</accession>
<organism evidence="4 5">
    <name type="scientific">Trametes pubescens</name>
    <name type="common">White-rot fungus</name>
    <dbReference type="NCBI Taxonomy" id="154538"/>
    <lineage>
        <taxon>Eukaryota</taxon>
        <taxon>Fungi</taxon>
        <taxon>Dikarya</taxon>
        <taxon>Basidiomycota</taxon>
        <taxon>Agaricomycotina</taxon>
        <taxon>Agaricomycetes</taxon>
        <taxon>Polyporales</taxon>
        <taxon>Polyporaceae</taxon>
        <taxon>Trametes</taxon>
    </lineage>
</organism>
<evidence type="ECO:0000256" key="1">
    <source>
        <dbReference type="ARBA" id="ARBA00006328"/>
    </source>
</evidence>
<dbReference type="PANTHER" id="PTHR42748">
    <property type="entry name" value="NITROGEN METABOLITE REPRESSION PROTEIN NMRA FAMILY MEMBER"/>
    <property type="match status" value="1"/>
</dbReference>
<comment type="caution">
    <text evidence="4">The sequence shown here is derived from an EMBL/GenBank/DDBJ whole genome shotgun (WGS) entry which is preliminary data.</text>
</comment>
<dbReference type="InterPro" id="IPR036291">
    <property type="entry name" value="NAD(P)-bd_dom_sf"/>
</dbReference>
<reference evidence="4 5" key="1">
    <citation type="submission" date="2016-10" db="EMBL/GenBank/DDBJ databases">
        <title>Genome sequence of the basidiomycete white-rot fungus Trametes pubescens.</title>
        <authorList>
            <person name="Makela M.R."/>
            <person name="Granchi Z."/>
            <person name="Peng M."/>
            <person name="De Vries R.P."/>
            <person name="Grigoriev I."/>
            <person name="Riley R."/>
            <person name="Hilden K."/>
        </authorList>
    </citation>
    <scope>NUCLEOTIDE SEQUENCE [LARGE SCALE GENOMIC DNA]</scope>
    <source>
        <strain evidence="4 5">FBCC735</strain>
    </source>
</reference>
<keyword evidence="5" id="KW-1185">Reference proteome</keyword>
<dbReference type="Proteomes" id="UP000184267">
    <property type="component" value="Unassembled WGS sequence"/>
</dbReference>
<proteinExistence type="inferred from homology"/>
<dbReference type="InterPro" id="IPR051164">
    <property type="entry name" value="NmrA-like_oxidored"/>
</dbReference>
<evidence type="ECO:0000256" key="2">
    <source>
        <dbReference type="ARBA" id="ARBA00022857"/>
    </source>
</evidence>
<dbReference type="CDD" id="cd05251">
    <property type="entry name" value="NmrA_like_SDR_a"/>
    <property type="match status" value="1"/>
</dbReference>
<dbReference type="OMA" id="PGAYVNW"/>
<dbReference type="STRING" id="154538.A0A1M2VC30"/>
<protein>
    <submittedName>
        <fullName evidence="4">NmrA-like family domain-containing protein 1</fullName>
    </submittedName>
</protein>
<dbReference type="SUPFAM" id="SSF51735">
    <property type="entry name" value="NAD(P)-binding Rossmann-fold domains"/>
    <property type="match status" value="1"/>
</dbReference>
<evidence type="ECO:0000313" key="5">
    <source>
        <dbReference type="Proteomes" id="UP000184267"/>
    </source>
</evidence>
<name>A0A1M2VC30_TRAPU</name>